<dbReference type="Proteomes" id="UP000730481">
    <property type="component" value="Unassembled WGS sequence"/>
</dbReference>
<organism evidence="2 3">
    <name type="scientific">Fusarium beomiforme</name>
    <dbReference type="NCBI Taxonomy" id="44412"/>
    <lineage>
        <taxon>Eukaryota</taxon>
        <taxon>Fungi</taxon>
        <taxon>Dikarya</taxon>
        <taxon>Ascomycota</taxon>
        <taxon>Pezizomycotina</taxon>
        <taxon>Sordariomycetes</taxon>
        <taxon>Hypocreomycetidae</taxon>
        <taxon>Hypocreales</taxon>
        <taxon>Nectriaceae</taxon>
        <taxon>Fusarium</taxon>
        <taxon>Fusarium burgessii species complex</taxon>
    </lineage>
</organism>
<feature type="compositionally biased region" description="Polar residues" evidence="1">
    <location>
        <begin position="270"/>
        <end position="283"/>
    </location>
</feature>
<evidence type="ECO:0000313" key="3">
    <source>
        <dbReference type="Proteomes" id="UP000730481"/>
    </source>
</evidence>
<reference evidence="2" key="2">
    <citation type="submission" date="2020-02" db="EMBL/GenBank/DDBJ databases">
        <title>Identification and distribution of gene clusters putatively required for synthesis of sphingolipid metabolism inhibitors in phylogenetically diverse species of the filamentous fungus Fusarium.</title>
        <authorList>
            <person name="Kim H.-S."/>
            <person name="Busman M."/>
            <person name="Brown D.W."/>
            <person name="Divon H."/>
            <person name="Uhlig S."/>
            <person name="Proctor R.H."/>
        </authorList>
    </citation>
    <scope>NUCLEOTIDE SEQUENCE</scope>
    <source>
        <strain evidence="2">NRRL 25174</strain>
    </source>
</reference>
<proteinExistence type="predicted"/>
<gene>
    <name evidence="2" type="ORF">FBEOM_3006</name>
</gene>
<protein>
    <recommendedName>
        <fullName evidence="4">LIM zinc-binding domain-containing protein</fullName>
    </recommendedName>
</protein>
<feature type="region of interest" description="Disordered" evidence="1">
    <location>
        <begin position="216"/>
        <end position="322"/>
    </location>
</feature>
<dbReference type="AlphaFoldDB" id="A0A9P5AQD6"/>
<evidence type="ECO:0000313" key="2">
    <source>
        <dbReference type="EMBL" id="KAF4343026.1"/>
    </source>
</evidence>
<comment type="caution">
    <text evidence="2">The sequence shown here is derived from an EMBL/GenBank/DDBJ whole genome shotgun (WGS) entry which is preliminary data.</text>
</comment>
<feature type="compositionally biased region" description="Basic and acidic residues" evidence="1">
    <location>
        <begin position="311"/>
        <end position="322"/>
    </location>
</feature>
<accession>A0A9P5AQD6</accession>
<evidence type="ECO:0008006" key="4">
    <source>
        <dbReference type="Google" id="ProtNLM"/>
    </source>
</evidence>
<feature type="compositionally biased region" description="Basic and acidic residues" evidence="1">
    <location>
        <begin position="349"/>
        <end position="358"/>
    </location>
</feature>
<keyword evidence="3" id="KW-1185">Reference proteome</keyword>
<evidence type="ECO:0000256" key="1">
    <source>
        <dbReference type="SAM" id="MobiDB-lite"/>
    </source>
</evidence>
<reference evidence="2" key="1">
    <citation type="journal article" date="2017" name="Mycologia">
        <title>Fusarium algeriense, sp. nov., a novel toxigenic crown rot pathogen of durum wheat from Algeria is nested in the Fusarium burgessii species complex.</title>
        <authorList>
            <person name="Laraba I."/>
            <person name="Keddad A."/>
            <person name="Boureghda H."/>
            <person name="Abdallah N."/>
            <person name="Vaughan M.M."/>
            <person name="Proctor R.H."/>
            <person name="Busman M."/>
            <person name="O'Donnell K."/>
        </authorList>
    </citation>
    <scope>NUCLEOTIDE SEQUENCE</scope>
    <source>
        <strain evidence="2">NRRL 25174</strain>
    </source>
</reference>
<name>A0A9P5AQD6_9HYPO</name>
<feature type="region of interest" description="Disordered" evidence="1">
    <location>
        <begin position="335"/>
        <end position="371"/>
    </location>
</feature>
<dbReference type="EMBL" id="PVQB02000111">
    <property type="protein sequence ID" value="KAF4343026.1"/>
    <property type="molecule type" value="Genomic_DNA"/>
</dbReference>
<dbReference type="OrthoDB" id="8062037at2759"/>
<sequence>MASHNQTNIFTCTFCFHVFQGPPQIIGRSARLACSTCHAALLNLAICWVCGELIFRGDECVSFGWCFWHRACYGCLLYGSRYIYQGVPIQDLFREDGAEDRLKEGCRGKEITEVPLCAACVVEVEVDGVKEDSVVKRGLRRVEIVDGGLTRKRWEAKNGEKNFKSPSWQQTIHKNEYGTGAEDLKVNNVSTDFKDASDSVVWVDIFDPINGPSFKPSPLKPIPLFMQRRPSPTIHERQRRSAAVDTYLQPPHDLRKQHSAPCSACPSESLVRSRSSEHQTPGQRSPSLPKTPPPRSPSPSRGRNNQQSPNLEHDYIDISDRSEVRHKQAVSWVREEPLKRPSSRLTPSRHTEAHRSEADSSAYRTPPEYPDQVLRTPYPLPLSTVKTASPLPAQLTSQLQRTVHAAPQSSEYLDRYQPATARPVQNQEVRRLRRVDASVSEDGLVKTKLGQSEVGEWGKVGSELRRFFTRR</sequence>